<accession>A0A3D8ITR7</accession>
<dbReference type="Proteomes" id="UP000256514">
    <property type="component" value="Unassembled WGS sequence"/>
</dbReference>
<gene>
    <name evidence="1" type="primary">thiS</name>
    <name evidence="1" type="ORF">CQA54_00730</name>
</gene>
<dbReference type="InterPro" id="IPR016155">
    <property type="entry name" value="Mopterin_synth/thiamin_S_b"/>
</dbReference>
<sequence>MQIILNGESYTTTAQSIAELIKEVGVKEKMIALAQNTAVIQAKDWDSTPLCENDEIEILQFMGGG</sequence>
<dbReference type="EMBL" id="NXLT01000001">
    <property type="protein sequence ID" value="RDU68370.1"/>
    <property type="molecule type" value="Genomic_DNA"/>
</dbReference>
<dbReference type="Gene3D" id="3.10.20.30">
    <property type="match status" value="1"/>
</dbReference>
<dbReference type="OrthoDB" id="197113at2"/>
<dbReference type="AlphaFoldDB" id="A0A3D8ITR7"/>
<dbReference type="NCBIfam" id="TIGR01683">
    <property type="entry name" value="thiS"/>
    <property type="match status" value="1"/>
</dbReference>
<dbReference type="Pfam" id="PF02597">
    <property type="entry name" value="ThiS"/>
    <property type="match status" value="1"/>
</dbReference>
<organism evidence="1 2">
    <name type="scientific">Helicobacter equorum</name>
    <dbReference type="NCBI Taxonomy" id="361872"/>
    <lineage>
        <taxon>Bacteria</taxon>
        <taxon>Pseudomonadati</taxon>
        <taxon>Campylobacterota</taxon>
        <taxon>Epsilonproteobacteria</taxon>
        <taxon>Campylobacterales</taxon>
        <taxon>Helicobacteraceae</taxon>
        <taxon>Helicobacter</taxon>
    </lineage>
</organism>
<dbReference type="SUPFAM" id="SSF54285">
    <property type="entry name" value="MoaD/ThiS"/>
    <property type="match status" value="1"/>
</dbReference>
<protein>
    <submittedName>
        <fullName evidence="1">Thiamine biosynthesis protein ThiS</fullName>
    </submittedName>
</protein>
<evidence type="ECO:0000313" key="2">
    <source>
        <dbReference type="Proteomes" id="UP000256514"/>
    </source>
</evidence>
<dbReference type="CDD" id="cd00565">
    <property type="entry name" value="Ubl_ThiS"/>
    <property type="match status" value="1"/>
</dbReference>
<keyword evidence="2" id="KW-1185">Reference proteome</keyword>
<dbReference type="RefSeq" id="WP_095627169.1">
    <property type="nucleotide sequence ID" value="NZ_NXLT01000001.1"/>
</dbReference>
<reference evidence="1 2" key="1">
    <citation type="submission" date="2018-04" db="EMBL/GenBank/DDBJ databases">
        <title>Novel Campyloabacter and Helicobacter Species and Strains.</title>
        <authorList>
            <person name="Mannion A.J."/>
            <person name="Shen Z."/>
            <person name="Fox J.G."/>
        </authorList>
    </citation>
    <scope>NUCLEOTIDE SEQUENCE [LARGE SCALE GENOMIC DNA]</scope>
    <source>
        <strain evidence="1 2">MIT 12-6600</strain>
    </source>
</reference>
<dbReference type="InterPro" id="IPR003749">
    <property type="entry name" value="ThiS/MoaD-like"/>
</dbReference>
<proteinExistence type="predicted"/>
<dbReference type="PANTHER" id="PTHR34472">
    <property type="entry name" value="SULFUR CARRIER PROTEIN THIS"/>
    <property type="match status" value="1"/>
</dbReference>
<dbReference type="PANTHER" id="PTHR34472:SF1">
    <property type="entry name" value="SULFUR CARRIER PROTEIN THIS"/>
    <property type="match status" value="1"/>
</dbReference>
<evidence type="ECO:0000313" key="1">
    <source>
        <dbReference type="EMBL" id="RDU68370.1"/>
    </source>
</evidence>
<dbReference type="InterPro" id="IPR012675">
    <property type="entry name" value="Beta-grasp_dom_sf"/>
</dbReference>
<comment type="caution">
    <text evidence="1">The sequence shown here is derived from an EMBL/GenBank/DDBJ whole genome shotgun (WGS) entry which is preliminary data.</text>
</comment>
<name>A0A3D8ITR7_9HELI</name>
<dbReference type="InterPro" id="IPR010035">
    <property type="entry name" value="Thi_S"/>
</dbReference>